<comment type="caution">
    <text evidence="1">The sequence shown here is derived from an EMBL/GenBank/DDBJ whole genome shotgun (WGS) entry which is preliminary data.</text>
</comment>
<sequence length="123" mass="12824">MRLSQKRVGVTGARAWAALDAGRVWGGVRGAPAPAARDAYVWAGVPDLASRVAGSRAAADRAKPTFSSDGPPPPLFVIARLPTTSVPAALIVVRGTNAKFHCSSAPQTTINHECSRINDSGHR</sequence>
<name>A0A8J3ZU24_9ACTN</name>
<proteinExistence type="predicted"/>
<dbReference type="Proteomes" id="UP000635606">
    <property type="component" value="Unassembled WGS sequence"/>
</dbReference>
<gene>
    <name evidence="1" type="ORF">Voc01_024220</name>
</gene>
<evidence type="ECO:0000313" key="1">
    <source>
        <dbReference type="EMBL" id="GIJ67505.1"/>
    </source>
</evidence>
<organism evidence="1 2">
    <name type="scientific">Virgisporangium ochraceum</name>
    <dbReference type="NCBI Taxonomy" id="65505"/>
    <lineage>
        <taxon>Bacteria</taxon>
        <taxon>Bacillati</taxon>
        <taxon>Actinomycetota</taxon>
        <taxon>Actinomycetes</taxon>
        <taxon>Micromonosporales</taxon>
        <taxon>Micromonosporaceae</taxon>
        <taxon>Virgisporangium</taxon>
    </lineage>
</organism>
<dbReference type="EMBL" id="BOPH01000027">
    <property type="protein sequence ID" value="GIJ67505.1"/>
    <property type="molecule type" value="Genomic_DNA"/>
</dbReference>
<dbReference type="AlphaFoldDB" id="A0A8J3ZU24"/>
<reference evidence="1" key="1">
    <citation type="submission" date="2021-01" db="EMBL/GenBank/DDBJ databases">
        <title>Whole genome shotgun sequence of Virgisporangium ochraceum NBRC 16418.</title>
        <authorList>
            <person name="Komaki H."/>
            <person name="Tamura T."/>
        </authorList>
    </citation>
    <scope>NUCLEOTIDE SEQUENCE</scope>
    <source>
        <strain evidence="1">NBRC 16418</strain>
    </source>
</reference>
<accession>A0A8J3ZU24</accession>
<evidence type="ECO:0000313" key="2">
    <source>
        <dbReference type="Proteomes" id="UP000635606"/>
    </source>
</evidence>
<keyword evidence="2" id="KW-1185">Reference proteome</keyword>
<protein>
    <submittedName>
        <fullName evidence="1">Uncharacterized protein</fullName>
    </submittedName>
</protein>